<reference evidence="7 8" key="1">
    <citation type="submission" date="2018-05" db="EMBL/GenBank/DDBJ databases">
        <title>Coraliomargarita sinensis sp. nov., isolated from a marine solar saltern.</title>
        <authorList>
            <person name="Zhou L.Y."/>
        </authorList>
    </citation>
    <scope>NUCLEOTIDE SEQUENCE [LARGE SCALE GENOMIC DNA]</scope>
    <source>
        <strain evidence="7 8">WN38</strain>
    </source>
</reference>
<dbReference type="Proteomes" id="UP000247099">
    <property type="component" value="Unassembled WGS sequence"/>
</dbReference>
<dbReference type="PANTHER" id="PTHR31760:SF0">
    <property type="entry name" value="S-ADENOSYL-L-METHIONINE-DEPENDENT METHYLTRANSFERASES SUPERFAMILY PROTEIN"/>
    <property type="match status" value="1"/>
</dbReference>
<feature type="binding site" evidence="6">
    <location>
        <position position="84"/>
    </location>
    <ligand>
        <name>S-adenosyl-L-methionine</name>
        <dbReference type="ChEBI" id="CHEBI:59789"/>
    </ligand>
</feature>
<dbReference type="InParanoid" id="A0A317ZHD4"/>
<evidence type="ECO:0000256" key="3">
    <source>
        <dbReference type="ARBA" id="ARBA00022603"/>
    </source>
</evidence>
<evidence type="ECO:0000256" key="2">
    <source>
        <dbReference type="ARBA" id="ARBA00022552"/>
    </source>
</evidence>
<keyword evidence="8" id="KW-1185">Reference proteome</keyword>
<evidence type="ECO:0000256" key="5">
    <source>
        <dbReference type="ARBA" id="ARBA00022691"/>
    </source>
</evidence>
<dbReference type="EC" id="2.1.1.-" evidence="6"/>
<comment type="subcellular location">
    <subcellularLocation>
        <location evidence="6">Cytoplasm</location>
    </subcellularLocation>
</comment>
<protein>
    <recommendedName>
        <fullName evidence="6">Ribosomal RNA small subunit methyltransferase G</fullName>
        <ecNumber evidence="6">2.1.1.-</ecNumber>
    </recommendedName>
    <alternativeName>
        <fullName evidence="6">16S rRNA 7-methylguanosine methyltransferase</fullName>
        <shortName evidence="6">16S rRNA m7G methyltransferase</shortName>
    </alternativeName>
</protein>
<dbReference type="HAMAP" id="MF_00074">
    <property type="entry name" value="16SrRNA_methyltr_G"/>
    <property type="match status" value="1"/>
</dbReference>
<dbReference type="GO" id="GO:0005829">
    <property type="term" value="C:cytosol"/>
    <property type="evidence" value="ECO:0007669"/>
    <property type="project" value="TreeGrafter"/>
</dbReference>
<dbReference type="NCBIfam" id="TIGR00138">
    <property type="entry name" value="rsmG_gidB"/>
    <property type="match status" value="1"/>
</dbReference>
<dbReference type="Pfam" id="PF02527">
    <property type="entry name" value="GidB"/>
    <property type="match status" value="1"/>
</dbReference>
<dbReference type="OrthoDB" id="9808773at2"/>
<dbReference type="InterPro" id="IPR029063">
    <property type="entry name" value="SAM-dependent_MTases_sf"/>
</dbReference>
<dbReference type="PANTHER" id="PTHR31760">
    <property type="entry name" value="S-ADENOSYL-L-METHIONINE-DEPENDENT METHYLTRANSFERASES SUPERFAMILY PROTEIN"/>
    <property type="match status" value="1"/>
</dbReference>
<keyword evidence="1 6" id="KW-0963">Cytoplasm</keyword>
<comment type="function">
    <text evidence="6">Specifically methylates the N7 position of a guanine in 16S rRNA.</text>
</comment>
<evidence type="ECO:0000313" key="7">
    <source>
        <dbReference type="EMBL" id="PXA03717.1"/>
    </source>
</evidence>
<dbReference type="SUPFAM" id="SSF53335">
    <property type="entry name" value="S-adenosyl-L-methionine-dependent methyltransferases"/>
    <property type="match status" value="1"/>
</dbReference>
<evidence type="ECO:0000256" key="6">
    <source>
        <dbReference type="HAMAP-Rule" id="MF_00074"/>
    </source>
</evidence>
<comment type="caution">
    <text evidence="6">Lacks conserved residue(s) required for the propagation of feature annotation.</text>
</comment>
<feature type="binding site" evidence="6">
    <location>
        <position position="143"/>
    </location>
    <ligand>
        <name>S-adenosyl-L-methionine</name>
        <dbReference type="ChEBI" id="CHEBI:59789"/>
    </ligand>
</feature>
<feature type="binding site" evidence="6">
    <location>
        <position position="79"/>
    </location>
    <ligand>
        <name>S-adenosyl-L-methionine</name>
        <dbReference type="ChEBI" id="CHEBI:59789"/>
    </ligand>
</feature>
<dbReference type="EMBL" id="QHJQ01000007">
    <property type="protein sequence ID" value="PXA03717.1"/>
    <property type="molecule type" value="Genomic_DNA"/>
</dbReference>
<keyword evidence="5 6" id="KW-0949">S-adenosyl-L-methionine</keyword>
<dbReference type="InterPro" id="IPR003682">
    <property type="entry name" value="rRNA_ssu_MeTfrase_G"/>
</dbReference>
<evidence type="ECO:0000256" key="1">
    <source>
        <dbReference type="ARBA" id="ARBA00022490"/>
    </source>
</evidence>
<dbReference type="GO" id="GO:0070043">
    <property type="term" value="F:rRNA (guanine-N7-)-methyltransferase activity"/>
    <property type="evidence" value="ECO:0007669"/>
    <property type="project" value="UniProtKB-UniRule"/>
</dbReference>
<comment type="caution">
    <text evidence="7">The sequence shown here is derived from an EMBL/GenBank/DDBJ whole genome shotgun (WGS) entry which is preliminary data.</text>
</comment>
<sequence>MASPSADGVTDLAEKFPNVNEQAWPVLESWVELIREWNEKINLISRKDIEHLEERHLAHCLVITNHLKLMHGARVMDVGTGGGFPGLIMAICYPQAQFTLIDSIGKKIAVVQDIADKLNLKNVDARQCRAESVNKQFDFITGRAVKNLPEYFSWIKGNLRKGQRNSIPNGVLYWKGGALQPEYDAIGIRPRLTIDLQAELQDDYFAEKYILHFDARDVPRVRGRAVERG</sequence>
<organism evidence="7 8">
    <name type="scientific">Coraliomargarita sinensis</name>
    <dbReference type="NCBI Taxonomy" id="2174842"/>
    <lineage>
        <taxon>Bacteria</taxon>
        <taxon>Pseudomonadati</taxon>
        <taxon>Verrucomicrobiota</taxon>
        <taxon>Opitutia</taxon>
        <taxon>Puniceicoccales</taxon>
        <taxon>Coraliomargaritaceae</taxon>
        <taxon>Coraliomargarita</taxon>
    </lineage>
</organism>
<gene>
    <name evidence="6" type="primary">rsmG</name>
    <name evidence="7" type="ORF">DDZ13_10505</name>
</gene>
<dbReference type="RefSeq" id="WP_110131414.1">
    <property type="nucleotide sequence ID" value="NZ_QHJQ01000007.1"/>
</dbReference>
<comment type="similarity">
    <text evidence="6">Belongs to the methyltransferase superfamily. RNA methyltransferase RsmG family.</text>
</comment>
<dbReference type="Gene3D" id="3.40.50.150">
    <property type="entry name" value="Vaccinia Virus protein VP39"/>
    <property type="match status" value="1"/>
</dbReference>
<name>A0A317ZHD4_9BACT</name>
<proteinExistence type="inferred from homology"/>
<evidence type="ECO:0000256" key="4">
    <source>
        <dbReference type="ARBA" id="ARBA00022679"/>
    </source>
</evidence>
<keyword evidence="3 6" id="KW-0489">Methyltransferase</keyword>
<feature type="binding site" evidence="6">
    <location>
        <begin position="130"/>
        <end position="131"/>
    </location>
    <ligand>
        <name>S-adenosyl-L-methionine</name>
        <dbReference type="ChEBI" id="CHEBI:59789"/>
    </ligand>
</feature>
<keyword evidence="2 6" id="KW-0698">rRNA processing</keyword>
<evidence type="ECO:0000313" key="8">
    <source>
        <dbReference type="Proteomes" id="UP000247099"/>
    </source>
</evidence>
<dbReference type="AlphaFoldDB" id="A0A317ZHD4"/>
<dbReference type="FunCoup" id="A0A317ZHD4">
    <property type="interactions" value="413"/>
</dbReference>
<keyword evidence="4 6" id="KW-0808">Transferase</keyword>
<accession>A0A317ZHD4</accession>